<dbReference type="InterPro" id="IPR004087">
    <property type="entry name" value="KH_dom"/>
</dbReference>
<comment type="caution">
    <text evidence="3">The sequence shown here is derived from an EMBL/GenBank/DDBJ whole genome shotgun (WGS) entry which is preliminary data.</text>
</comment>
<dbReference type="InterPro" id="IPR004088">
    <property type="entry name" value="KH_dom_type_1"/>
</dbReference>
<reference evidence="3" key="1">
    <citation type="submission" date="2021-02" db="EMBL/GenBank/DDBJ databases">
        <authorList>
            <person name="Palmer J.M."/>
        </authorList>
    </citation>
    <scope>NUCLEOTIDE SEQUENCE</scope>
    <source>
        <strain evidence="3">SCRP23</strain>
    </source>
</reference>
<evidence type="ECO:0000259" key="2">
    <source>
        <dbReference type="SMART" id="SM00322"/>
    </source>
</evidence>
<sequence>MSYRNLSNQTKELDIPEFVPVGAVIGKGGSYCKSLRDAHGVRCSVDGPDRKVTLKGPRSGVSNAENELAKLFATFAIHSNEPKRVFEVVARDGPNHCWTFKEIEGVDGDPQVKDYRYRLEQSERATTASSTDKSWIQEFLEDDTANTMAYLREMSFDQPLKIKVAFGKLCFKLKSTRCLEPSTSWVNLQKLRNLDDFSSRWSNVCDRTSPSLTALLDDLEDWMEKDLTPQNSLSVHIGAKSGTSWDLKYHLVDGEWKLHRAYTRRSVRGTYDVILDNDTSFRVRASTREQLSDNAANDILRHLAISIVDGNVFATTVSLKETAPSEMFIKSFDAKSRIHVERGGLHFSIFYLDKTQSKFRLECRLSTKEKEKLNAGENACQVLMEKVLQMLS</sequence>
<proteinExistence type="predicted"/>
<dbReference type="OrthoDB" id="90120at2759"/>
<dbReference type="PROSITE" id="PS50084">
    <property type="entry name" value="KH_TYPE_1"/>
    <property type="match status" value="1"/>
</dbReference>
<dbReference type="GO" id="GO:0003723">
    <property type="term" value="F:RNA binding"/>
    <property type="evidence" value="ECO:0007669"/>
    <property type="project" value="UniProtKB-UniRule"/>
</dbReference>
<gene>
    <name evidence="3" type="ORF">PHYBOEH_007900</name>
</gene>
<accession>A0A8T1W4S2</accession>
<evidence type="ECO:0000256" key="1">
    <source>
        <dbReference type="PROSITE-ProRule" id="PRU00117"/>
    </source>
</evidence>
<keyword evidence="4" id="KW-1185">Reference proteome</keyword>
<protein>
    <recommendedName>
        <fullName evidence="2">K Homology domain-containing protein</fullName>
    </recommendedName>
</protein>
<dbReference type="SMART" id="SM00322">
    <property type="entry name" value="KH"/>
    <property type="match status" value="1"/>
</dbReference>
<feature type="domain" description="K Homology" evidence="2">
    <location>
        <begin position="7"/>
        <end position="73"/>
    </location>
</feature>
<dbReference type="Proteomes" id="UP000693981">
    <property type="component" value="Unassembled WGS sequence"/>
</dbReference>
<organism evidence="3 4">
    <name type="scientific">Phytophthora boehmeriae</name>
    <dbReference type="NCBI Taxonomy" id="109152"/>
    <lineage>
        <taxon>Eukaryota</taxon>
        <taxon>Sar</taxon>
        <taxon>Stramenopiles</taxon>
        <taxon>Oomycota</taxon>
        <taxon>Peronosporomycetes</taxon>
        <taxon>Peronosporales</taxon>
        <taxon>Peronosporaceae</taxon>
        <taxon>Phytophthora</taxon>
    </lineage>
</organism>
<dbReference type="CDD" id="cd00105">
    <property type="entry name" value="KH-I"/>
    <property type="match status" value="1"/>
</dbReference>
<evidence type="ECO:0000313" key="4">
    <source>
        <dbReference type="Proteomes" id="UP000693981"/>
    </source>
</evidence>
<keyword evidence="1" id="KW-0694">RNA-binding</keyword>
<dbReference type="AlphaFoldDB" id="A0A8T1W4S2"/>
<dbReference type="EMBL" id="JAGDFL010000446">
    <property type="protein sequence ID" value="KAG7388321.1"/>
    <property type="molecule type" value="Genomic_DNA"/>
</dbReference>
<name>A0A8T1W4S2_9STRA</name>
<evidence type="ECO:0000313" key="3">
    <source>
        <dbReference type="EMBL" id="KAG7388321.1"/>
    </source>
</evidence>
<dbReference type="Pfam" id="PF00013">
    <property type="entry name" value="KH_1"/>
    <property type="match status" value="1"/>
</dbReference>